<dbReference type="Proteomes" id="UP000765509">
    <property type="component" value="Unassembled WGS sequence"/>
</dbReference>
<reference evidence="1" key="1">
    <citation type="submission" date="2021-03" db="EMBL/GenBank/DDBJ databases">
        <title>Draft genome sequence of rust myrtle Austropuccinia psidii MF-1, a brazilian biotype.</title>
        <authorList>
            <person name="Quecine M.C."/>
            <person name="Pachon D.M.R."/>
            <person name="Bonatelli M.L."/>
            <person name="Correr F.H."/>
            <person name="Franceschini L.M."/>
            <person name="Leite T.F."/>
            <person name="Margarido G.R.A."/>
            <person name="Almeida C.A."/>
            <person name="Ferrarezi J.A."/>
            <person name="Labate C.A."/>
        </authorList>
    </citation>
    <scope>NUCLEOTIDE SEQUENCE</scope>
    <source>
        <strain evidence="1">MF-1</strain>
    </source>
</reference>
<evidence type="ECO:0000313" key="2">
    <source>
        <dbReference type="Proteomes" id="UP000765509"/>
    </source>
</evidence>
<name>A0A9Q3I345_9BASI</name>
<sequence length="115" mass="12712">MRISSKVYTAPLQAARRALFCSPRGFIKELGSVFRSLQPYLPLIVTIMFSTDLAFQKHTALILIVAYQALFATAINLDPEIHPPHLPPLRGAEATCSVAYSQLNTPDGTITRELQ</sequence>
<proteinExistence type="predicted"/>
<accession>A0A9Q3I345</accession>
<organism evidence="1 2">
    <name type="scientific">Austropuccinia psidii MF-1</name>
    <dbReference type="NCBI Taxonomy" id="1389203"/>
    <lineage>
        <taxon>Eukaryota</taxon>
        <taxon>Fungi</taxon>
        <taxon>Dikarya</taxon>
        <taxon>Basidiomycota</taxon>
        <taxon>Pucciniomycotina</taxon>
        <taxon>Pucciniomycetes</taxon>
        <taxon>Pucciniales</taxon>
        <taxon>Sphaerophragmiaceae</taxon>
        <taxon>Austropuccinia</taxon>
    </lineage>
</organism>
<protein>
    <submittedName>
        <fullName evidence="1">Uncharacterized protein</fullName>
    </submittedName>
</protein>
<gene>
    <name evidence="1" type="ORF">O181_065252</name>
</gene>
<dbReference type="AlphaFoldDB" id="A0A9Q3I345"/>
<keyword evidence="2" id="KW-1185">Reference proteome</keyword>
<comment type="caution">
    <text evidence="1">The sequence shown here is derived from an EMBL/GenBank/DDBJ whole genome shotgun (WGS) entry which is preliminary data.</text>
</comment>
<evidence type="ECO:0000313" key="1">
    <source>
        <dbReference type="EMBL" id="MBW0525537.1"/>
    </source>
</evidence>
<dbReference type="EMBL" id="AVOT02031888">
    <property type="protein sequence ID" value="MBW0525537.1"/>
    <property type="molecule type" value="Genomic_DNA"/>
</dbReference>